<dbReference type="STRING" id="38300.SPRI_0395"/>
<organism evidence="8">
    <name type="scientific">Streptomyces pristinaespiralis</name>
    <dbReference type="NCBI Taxonomy" id="38300"/>
    <lineage>
        <taxon>Bacteria</taxon>
        <taxon>Bacillati</taxon>
        <taxon>Actinomycetota</taxon>
        <taxon>Actinomycetes</taxon>
        <taxon>Kitasatosporales</taxon>
        <taxon>Streptomycetaceae</taxon>
        <taxon>Streptomyces</taxon>
    </lineage>
</organism>
<dbReference type="Pfam" id="PF14310">
    <property type="entry name" value="Fn3-like"/>
    <property type="match status" value="1"/>
</dbReference>
<proteinExistence type="inferred from homology"/>
<dbReference type="InterPro" id="IPR026891">
    <property type="entry name" value="Fn3-like"/>
</dbReference>
<dbReference type="PRINTS" id="PR00133">
    <property type="entry name" value="GLHYDRLASE3"/>
</dbReference>
<evidence type="ECO:0000256" key="3">
    <source>
        <dbReference type="ARBA" id="ARBA00023277"/>
    </source>
</evidence>
<dbReference type="KEGG" id="spri:SPRI_0395"/>
<dbReference type="InterPro" id="IPR036962">
    <property type="entry name" value="Glyco_hydro_3_N_sf"/>
</dbReference>
<dbReference type="Gene3D" id="2.60.40.10">
    <property type="entry name" value="Immunoglobulins"/>
    <property type="match status" value="1"/>
</dbReference>
<name>A0A0M4D6I7_STRPR</name>
<dbReference type="PANTHER" id="PTHR42715:SF10">
    <property type="entry name" value="BETA-GLUCOSIDASE"/>
    <property type="match status" value="1"/>
</dbReference>
<accession>A0A0M4D6I7</accession>
<dbReference type="Proteomes" id="UP000060513">
    <property type="component" value="Chromosome"/>
</dbReference>
<evidence type="ECO:0000256" key="2">
    <source>
        <dbReference type="ARBA" id="ARBA00022801"/>
    </source>
</evidence>
<dbReference type="GO" id="GO:0005975">
    <property type="term" value="P:carbohydrate metabolic process"/>
    <property type="evidence" value="ECO:0007669"/>
    <property type="project" value="InterPro"/>
</dbReference>
<feature type="domain" description="Fibronectin type III-like" evidence="7">
    <location>
        <begin position="702"/>
        <end position="771"/>
    </location>
</feature>
<dbReference type="GO" id="GO:0008422">
    <property type="term" value="F:beta-glucosidase activity"/>
    <property type="evidence" value="ECO:0007669"/>
    <property type="project" value="UniProtKB-ARBA"/>
</dbReference>
<dbReference type="InterPro" id="IPR050288">
    <property type="entry name" value="Cellulose_deg_GH3"/>
</dbReference>
<keyword evidence="3" id="KW-0119">Carbohydrate metabolism</keyword>
<dbReference type="InterPro" id="IPR001764">
    <property type="entry name" value="Glyco_hydro_3_N"/>
</dbReference>
<evidence type="ECO:0000259" key="7">
    <source>
        <dbReference type="SMART" id="SM01217"/>
    </source>
</evidence>
<dbReference type="InterPro" id="IPR019800">
    <property type="entry name" value="Glyco_hydro_3_AS"/>
</dbReference>
<dbReference type="InterPro" id="IPR017853">
    <property type="entry name" value="GH"/>
</dbReference>
<dbReference type="EMBL" id="CP011340">
    <property type="protein sequence ID" value="ALC18701.1"/>
    <property type="molecule type" value="Genomic_DNA"/>
</dbReference>
<dbReference type="FunFam" id="2.60.40.10:FF:000495">
    <property type="entry name" value="Periplasmic beta-glucosidase"/>
    <property type="match status" value="1"/>
</dbReference>
<protein>
    <recommendedName>
        <fullName evidence="5">Exo-alpha-(1-&gt;6)-L-arabinopyranosidase</fullName>
    </recommendedName>
</protein>
<dbReference type="InterPro" id="IPR002772">
    <property type="entry name" value="Glyco_hydro_3_C"/>
</dbReference>
<dbReference type="PATRIC" id="fig|38300.4.peg.414"/>
<dbReference type="InterPro" id="IPR013783">
    <property type="entry name" value="Ig-like_fold"/>
</dbReference>
<evidence type="ECO:0000256" key="4">
    <source>
        <dbReference type="ARBA" id="ARBA00058905"/>
    </source>
</evidence>
<sequence length="804" mass="85680">MAEGMGTDWERAGELLREMTLEEKAMQLASVVPLALLGPRGPLRGQLDQLLGHGIGHVAGIGLLGHKLPEEIARSVNAIQRYLVTETRLKIPAIFHNEALNGLVAPGFTAFPTPIALAATWDTEAVRQMADVMRRQMRAVGMLQALAPVIDVARDARWGRMTETYGEDPYLVAALGVAFTRGMQGNDLREGVIACAKHFIGYAQTEAGQNMASVAVGPRELYDVYGRPFEAAIRVAGLAGVMATYSEFEGEPVHTSRAVLTDLLRDRMGFSGTVLSDYNGIGWAQTRQHVATSEEEVGAMGVAAGMDVEAPSPYGYGKTLVRAVENGLLPLEQLDVSVRRVLRDKFALGLFDKPYVAEDPVEIRSRAGEGDELSRRLSDAAVTLLKNDAGLLPLDRSLQRVAVIGPHADSVMVGFPQYSYPAGVAMIRVAAELGFFPMPGVGELPKEGFASLTTELERAQGDLEIYARANYPAVSLAEAVRRLLPEAEVTAVAGAGVLPSQPTDIPAAVAAAVEADLVILYIGGKAGWYGDDLTEKEGGDTANIDLPEQQVELVNAVLDAGKPTVAVVAMARPQSLAPVIDRLPAVLTCYYGGPHQGAALADALFGITNPSGKLPVTIPRHVGQVPIHHGQRWGSGYRRTEADIHKGYLDMPSTPLYPFGHGLSYTTFDYGPLRLDTDDVDTGGEIHLSVSVTNTGDRAGTEIVQLYAADTAIGVTLPAQQLAGFARVELGPGQSKKVEFVLPLSVLAYTGAEGEVVMEPGPIEFSVGSSSDDIRSRARVAVTGRSCVVAAEQRSWFSAATVTD</sequence>
<dbReference type="Pfam" id="PF01915">
    <property type="entry name" value="Glyco_hydro_3_C"/>
    <property type="match status" value="1"/>
</dbReference>
<dbReference type="OrthoDB" id="3187421at2"/>
<comment type="function">
    <text evidence="4">Catalyzes the hydrolysis of a non-reducing terminal alpha-L-arabinopyranosidic linkage in ginsenoside Rb2 (alpha-L-arabinopyranosyl-(1-&gt;6)-alpha-D-glucopyranosyl) to release alpha-D-glucopyranosyl (Rd). It is not able to hydrolyze alpha-L-arabinofuranosyl-(1-&gt;6)-alpha-D-glucopyranosyl (Rc).</text>
</comment>
<dbReference type="Gene3D" id="3.40.50.1700">
    <property type="entry name" value="Glycoside hydrolase family 3 C-terminal domain"/>
    <property type="match status" value="1"/>
</dbReference>
<dbReference type="SMART" id="SM01217">
    <property type="entry name" value="Fn3_like"/>
    <property type="match status" value="1"/>
</dbReference>
<keyword evidence="2 6" id="KW-0378">Hydrolase</keyword>
<evidence type="ECO:0000313" key="9">
    <source>
        <dbReference type="Proteomes" id="UP000060513"/>
    </source>
</evidence>
<dbReference type="PROSITE" id="PS00775">
    <property type="entry name" value="GLYCOSYL_HYDROL_F3"/>
    <property type="match status" value="1"/>
</dbReference>
<evidence type="ECO:0000313" key="8">
    <source>
        <dbReference type="EMBL" id="ALC18701.1"/>
    </source>
</evidence>
<dbReference type="Gene3D" id="3.20.20.300">
    <property type="entry name" value="Glycoside hydrolase, family 3, N-terminal domain"/>
    <property type="match status" value="1"/>
</dbReference>
<dbReference type="AlphaFoldDB" id="A0A0M4D6I7"/>
<dbReference type="Pfam" id="PF00933">
    <property type="entry name" value="Glyco_hydro_3"/>
    <property type="match status" value="1"/>
</dbReference>
<evidence type="ECO:0000256" key="1">
    <source>
        <dbReference type="ARBA" id="ARBA00005336"/>
    </source>
</evidence>
<comment type="similarity">
    <text evidence="1 6">Belongs to the glycosyl hydrolase 3 family.</text>
</comment>
<dbReference type="PANTHER" id="PTHR42715">
    <property type="entry name" value="BETA-GLUCOSIDASE"/>
    <property type="match status" value="1"/>
</dbReference>
<evidence type="ECO:0000256" key="5">
    <source>
        <dbReference type="ARBA" id="ARBA00074219"/>
    </source>
</evidence>
<reference evidence="8 9" key="1">
    <citation type="submission" date="2015-08" db="EMBL/GenBank/DDBJ databases">
        <title>Genome sequence of the pristinamycin over-producing bacterium Streptomyces pristinaespiralis HCCB10218.</title>
        <authorList>
            <person name="Tian J."/>
            <person name="Yang J."/>
            <person name="Li L."/>
            <person name="Ruan L."/>
            <person name="Wei W."/>
            <person name="Zheng G."/>
            <person name="Wei Z."/>
            <person name="Yang S."/>
            <person name="Ge M."/>
            <person name="Jiang W."/>
            <person name="Lu Y."/>
        </authorList>
    </citation>
    <scope>NUCLEOTIDE SEQUENCE [LARGE SCALE GENOMIC DNA]</scope>
    <source>
        <strain evidence="8 9">HCCB 10218</strain>
    </source>
</reference>
<dbReference type="InterPro" id="IPR036881">
    <property type="entry name" value="Glyco_hydro_3_C_sf"/>
</dbReference>
<evidence type="ECO:0000256" key="6">
    <source>
        <dbReference type="RuleBase" id="RU361161"/>
    </source>
</evidence>
<keyword evidence="6" id="KW-0326">Glycosidase</keyword>
<dbReference type="SUPFAM" id="SSF51445">
    <property type="entry name" value="(Trans)glycosidases"/>
    <property type="match status" value="1"/>
</dbReference>
<dbReference type="SUPFAM" id="SSF52279">
    <property type="entry name" value="Beta-D-glucan exohydrolase, C-terminal domain"/>
    <property type="match status" value="1"/>
</dbReference>
<gene>
    <name evidence="8" type="ORF">SPRI_0395</name>
</gene>